<keyword evidence="9 13" id="KW-0066">ATP synthesis</keyword>
<evidence type="ECO:0000256" key="3">
    <source>
        <dbReference type="ARBA" id="ARBA00022547"/>
    </source>
</evidence>
<keyword evidence="6 13" id="KW-1133">Transmembrane helix</keyword>
<feature type="transmembrane region" description="Helical" evidence="13">
    <location>
        <begin position="40"/>
        <end position="60"/>
    </location>
</feature>
<dbReference type="PANTHER" id="PTHR33445:SF2">
    <property type="entry name" value="ATP SYNTHASE SUBUNIT B', CHLOROPLASTIC"/>
    <property type="match status" value="1"/>
</dbReference>
<dbReference type="InterPro" id="IPR050059">
    <property type="entry name" value="ATP_synthase_B_chain"/>
</dbReference>
<name>A0ABQ5QEI2_9BACT</name>
<comment type="caution">
    <text evidence="15">The sequence shown here is derived from an EMBL/GenBank/DDBJ whole genome shotgun (WGS) entry which is preliminary data.</text>
</comment>
<evidence type="ECO:0000313" key="16">
    <source>
        <dbReference type="Proteomes" id="UP001165069"/>
    </source>
</evidence>
<dbReference type="CDD" id="cd06503">
    <property type="entry name" value="ATP-synt_Fo_b"/>
    <property type="match status" value="1"/>
</dbReference>
<evidence type="ECO:0000256" key="12">
    <source>
        <dbReference type="ARBA" id="ARBA00037847"/>
    </source>
</evidence>
<evidence type="ECO:0000256" key="2">
    <source>
        <dbReference type="ARBA" id="ARBA00022448"/>
    </source>
</evidence>
<dbReference type="Pfam" id="PF00430">
    <property type="entry name" value="ATP-synt_B"/>
    <property type="match status" value="1"/>
</dbReference>
<comment type="similarity">
    <text evidence="1 13 14">Belongs to the ATPase B chain family.</text>
</comment>
<evidence type="ECO:0000256" key="5">
    <source>
        <dbReference type="ARBA" id="ARBA00022781"/>
    </source>
</evidence>
<organism evidence="15 16">
    <name type="scientific">Geothrix limicola</name>
    <dbReference type="NCBI Taxonomy" id="2927978"/>
    <lineage>
        <taxon>Bacteria</taxon>
        <taxon>Pseudomonadati</taxon>
        <taxon>Acidobacteriota</taxon>
        <taxon>Holophagae</taxon>
        <taxon>Holophagales</taxon>
        <taxon>Holophagaceae</taxon>
        <taxon>Geothrix</taxon>
    </lineage>
</organism>
<keyword evidence="7 13" id="KW-0406">Ion transport</keyword>
<evidence type="ECO:0000256" key="4">
    <source>
        <dbReference type="ARBA" id="ARBA00022692"/>
    </source>
</evidence>
<keyword evidence="5 13" id="KW-0375">Hydrogen ion transport</keyword>
<evidence type="ECO:0000256" key="14">
    <source>
        <dbReference type="RuleBase" id="RU003848"/>
    </source>
</evidence>
<keyword evidence="8 13" id="KW-0472">Membrane</keyword>
<accession>A0ABQ5QEI2</accession>
<keyword evidence="4 13" id="KW-0812">Transmembrane</keyword>
<comment type="subcellular location">
    <subcellularLocation>
        <location evidence="13">Cell membrane</location>
        <topology evidence="13">Single-pass membrane protein</topology>
    </subcellularLocation>
    <subcellularLocation>
        <location evidence="12">Endomembrane system</location>
        <topology evidence="12">Single-pass membrane protein</topology>
    </subcellularLocation>
</comment>
<evidence type="ECO:0000256" key="1">
    <source>
        <dbReference type="ARBA" id="ARBA00005513"/>
    </source>
</evidence>
<keyword evidence="16" id="KW-1185">Reference proteome</keyword>
<dbReference type="Proteomes" id="UP001165069">
    <property type="component" value="Unassembled WGS sequence"/>
</dbReference>
<protein>
    <recommendedName>
        <fullName evidence="13">ATP synthase subunit b</fullName>
    </recommendedName>
    <alternativeName>
        <fullName evidence="13">ATP synthase F(0) sector subunit b</fullName>
    </alternativeName>
    <alternativeName>
        <fullName evidence="13">ATPase subunit I</fullName>
    </alternativeName>
    <alternativeName>
        <fullName evidence="13">F-type ATPase subunit b</fullName>
        <shortName evidence="13">F-ATPase subunit b</shortName>
    </alternativeName>
</protein>
<evidence type="ECO:0000256" key="8">
    <source>
        <dbReference type="ARBA" id="ARBA00023136"/>
    </source>
</evidence>
<reference evidence="15 16" key="1">
    <citation type="journal article" date="2023" name="Antonie Van Leeuwenhoek">
        <title>Mesoterricola silvestris gen. nov., sp. nov., Mesoterricola sediminis sp. nov., Geothrix oryzae sp. nov., Geothrix edaphica sp. nov., Geothrix rubra sp. nov., and Geothrix limicola sp. nov., six novel members of Acidobacteriota isolated from soils.</title>
        <authorList>
            <person name="Itoh H."/>
            <person name="Sugisawa Y."/>
            <person name="Mise K."/>
            <person name="Xu Z."/>
            <person name="Kuniyasu M."/>
            <person name="Ushijima N."/>
            <person name="Kawano K."/>
            <person name="Kobayashi E."/>
            <person name="Shiratori Y."/>
            <person name="Masuda Y."/>
            <person name="Senoo K."/>
        </authorList>
    </citation>
    <scope>NUCLEOTIDE SEQUENCE [LARGE SCALE GENOMIC DNA]</scope>
    <source>
        <strain evidence="15 16">Red804</strain>
    </source>
</reference>
<dbReference type="InterPro" id="IPR002146">
    <property type="entry name" value="ATP_synth_b/b'su_bac/chlpt"/>
</dbReference>
<evidence type="ECO:0000256" key="6">
    <source>
        <dbReference type="ARBA" id="ARBA00022989"/>
    </source>
</evidence>
<comment type="function">
    <text evidence="10 13">F(1)F(0) ATP synthase produces ATP from ADP in the presence of a proton or sodium gradient. F-type ATPases consist of two structural domains, F(1) containing the extramembraneous catalytic core and F(0) containing the membrane proton channel, linked together by a central stalk and a peripheral stalk. During catalysis, ATP synthesis in the catalytic domain of F(1) is coupled via a rotary mechanism of the central stalk subunits to proton translocation.</text>
</comment>
<evidence type="ECO:0000256" key="9">
    <source>
        <dbReference type="ARBA" id="ARBA00023310"/>
    </source>
</evidence>
<proteinExistence type="inferred from homology"/>
<comment type="subunit">
    <text evidence="13">F-type ATPases have 2 components, F(1) - the catalytic core - and F(0) - the membrane proton channel. F(1) has five subunits: alpha(3), beta(3), gamma(1), delta(1), epsilon(1). F(0) has three main subunits: a(1), b(2) and c(10-14). The alpha and beta chains form an alternating ring which encloses part of the gamma chain. F(1) is attached to F(0) by a central stalk formed by the gamma and epsilon chains, while a peripheral stalk is formed by the delta and b chains.</text>
</comment>
<evidence type="ECO:0000256" key="7">
    <source>
        <dbReference type="ARBA" id="ARBA00023065"/>
    </source>
</evidence>
<dbReference type="HAMAP" id="MF_01398">
    <property type="entry name" value="ATP_synth_b_bprime"/>
    <property type="match status" value="1"/>
</dbReference>
<evidence type="ECO:0000256" key="10">
    <source>
        <dbReference type="ARBA" id="ARBA00025198"/>
    </source>
</evidence>
<keyword evidence="13" id="KW-1003">Cell membrane</keyword>
<evidence type="ECO:0000256" key="13">
    <source>
        <dbReference type="HAMAP-Rule" id="MF_01398"/>
    </source>
</evidence>
<dbReference type="RefSeq" id="WP_285573197.1">
    <property type="nucleotide sequence ID" value="NZ_BSDE01000002.1"/>
</dbReference>
<keyword evidence="2 13" id="KW-0813">Transport</keyword>
<sequence length="173" mass="19058">MALLELANLTLLTLRPPEGDGPVARILAQMPDPMRPDLPAILFVIVLLIVLYVYLRVVFFQPITKVMADRDRDLSAGGDAKAQAAAQLEARQKDYQSRLKELRAKAFDARKALADAAGKEKQHLLDEARTKAQAERQTAVESLKTQQAEAKQNLLAQVDALAESMAQTLLKQA</sequence>
<dbReference type="EMBL" id="BSDE01000002">
    <property type="protein sequence ID" value="GLH72916.1"/>
    <property type="molecule type" value="Genomic_DNA"/>
</dbReference>
<comment type="function">
    <text evidence="11">Component of the F(0) channel, it forms part of the peripheral stalk, linking F(1) to F(0). The b'-subunit is a diverged and duplicated form of b found in plants and photosynthetic bacteria.</text>
</comment>
<evidence type="ECO:0000313" key="15">
    <source>
        <dbReference type="EMBL" id="GLH72916.1"/>
    </source>
</evidence>
<evidence type="ECO:0000256" key="11">
    <source>
        <dbReference type="ARBA" id="ARBA00025614"/>
    </source>
</evidence>
<dbReference type="PANTHER" id="PTHR33445">
    <property type="entry name" value="ATP SYNTHASE SUBUNIT B', CHLOROPLASTIC"/>
    <property type="match status" value="1"/>
</dbReference>
<gene>
    <name evidence="13" type="primary">atpF</name>
    <name evidence="15" type="ORF">GETHLI_14180</name>
</gene>
<keyword evidence="3 13" id="KW-0138">CF(0)</keyword>